<comment type="caution">
    <text evidence="3">The sequence shown here is derived from an EMBL/GenBank/DDBJ whole genome shotgun (WGS) entry which is preliminary data.</text>
</comment>
<feature type="compositionally biased region" description="Low complexity" evidence="1">
    <location>
        <begin position="291"/>
        <end position="316"/>
    </location>
</feature>
<feature type="compositionally biased region" description="Low complexity" evidence="1">
    <location>
        <begin position="322"/>
        <end position="331"/>
    </location>
</feature>
<evidence type="ECO:0000256" key="2">
    <source>
        <dbReference type="SAM" id="SignalP"/>
    </source>
</evidence>
<feature type="chain" id="PRO_5042263797" evidence="2">
    <location>
        <begin position="24"/>
        <end position="436"/>
    </location>
</feature>
<organism evidence="3 4">
    <name type="scientific">Mycena belliarum</name>
    <dbReference type="NCBI Taxonomy" id="1033014"/>
    <lineage>
        <taxon>Eukaryota</taxon>
        <taxon>Fungi</taxon>
        <taxon>Dikarya</taxon>
        <taxon>Basidiomycota</taxon>
        <taxon>Agaricomycotina</taxon>
        <taxon>Agaricomycetes</taxon>
        <taxon>Agaricomycetidae</taxon>
        <taxon>Agaricales</taxon>
        <taxon>Marasmiineae</taxon>
        <taxon>Mycenaceae</taxon>
        <taxon>Mycena</taxon>
    </lineage>
</organism>
<proteinExistence type="predicted"/>
<name>A0AAD6U1E2_9AGAR</name>
<feature type="region of interest" description="Disordered" evidence="1">
    <location>
        <begin position="141"/>
        <end position="164"/>
    </location>
</feature>
<feature type="compositionally biased region" description="Polar residues" evidence="1">
    <location>
        <begin position="338"/>
        <end position="352"/>
    </location>
</feature>
<sequence length="436" mass="44159">MLLSTSNALLLTALTFNVVSTFGAPIPLARHTTVAFARAGDKNGPKTHSRHLEKRYRSWNKASRAVREDTLNALKRAESRAAAIAEARESIRRVFELEDRDFEDFEEEIRGLTPSHEINRRDSHTADLDDLMTRDFVEELEERHARRSKGKKGKGKGKNQRQTTIVSLDGLDLLGGFGTCSCSSAPPPIQNNCPAPGGGQPVSTPGSTTTGGSGGSGVVGNSGDGSGGSGSGGSVNSTMPLATDPTSNPVDTGSTGSGTNGTTTPDDSTAPSATDPTSSPVDTGSTGSGTNGTTTPDDSTAPSATDPASSPIDTGSTGSGTNGTTTPDDSTAPLATDPASSPSDSVTGSANNGTTAPDGGDVGGGLAGTSGNSTASPTGDGSDGANSTSTSDPSDATDSGTSTTGAPTERRLFQRWLSAQPVVPVKRVKSARFRNV</sequence>
<feature type="compositionally biased region" description="Basic residues" evidence="1">
    <location>
        <begin position="145"/>
        <end position="159"/>
    </location>
</feature>
<gene>
    <name evidence="3" type="ORF">B0H15DRAFT_950768</name>
</gene>
<feature type="compositionally biased region" description="Gly residues" evidence="1">
    <location>
        <begin position="209"/>
        <end position="233"/>
    </location>
</feature>
<dbReference type="EMBL" id="JARJCN010000032">
    <property type="protein sequence ID" value="KAJ7086184.1"/>
    <property type="molecule type" value="Genomic_DNA"/>
</dbReference>
<feature type="region of interest" description="Disordered" evidence="1">
    <location>
        <begin position="191"/>
        <end position="413"/>
    </location>
</feature>
<accession>A0AAD6U1E2</accession>
<dbReference type="Proteomes" id="UP001222325">
    <property type="component" value="Unassembled WGS sequence"/>
</dbReference>
<feature type="compositionally biased region" description="Low complexity" evidence="1">
    <location>
        <begin position="260"/>
        <end position="285"/>
    </location>
</feature>
<evidence type="ECO:0000256" key="1">
    <source>
        <dbReference type="SAM" id="MobiDB-lite"/>
    </source>
</evidence>
<feature type="signal peptide" evidence="2">
    <location>
        <begin position="1"/>
        <end position="23"/>
    </location>
</feature>
<feature type="compositionally biased region" description="Low complexity" evidence="1">
    <location>
        <begin position="387"/>
        <end position="407"/>
    </location>
</feature>
<keyword evidence="2" id="KW-0732">Signal</keyword>
<reference evidence="3" key="1">
    <citation type="submission" date="2023-03" db="EMBL/GenBank/DDBJ databases">
        <title>Massive genome expansion in bonnet fungi (Mycena s.s.) driven by repeated elements and novel gene families across ecological guilds.</title>
        <authorList>
            <consortium name="Lawrence Berkeley National Laboratory"/>
            <person name="Harder C.B."/>
            <person name="Miyauchi S."/>
            <person name="Viragh M."/>
            <person name="Kuo A."/>
            <person name="Thoen E."/>
            <person name="Andreopoulos B."/>
            <person name="Lu D."/>
            <person name="Skrede I."/>
            <person name="Drula E."/>
            <person name="Henrissat B."/>
            <person name="Morin E."/>
            <person name="Kohler A."/>
            <person name="Barry K."/>
            <person name="LaButti K."/>
            <person name="Morin E."/>
            <person name="Salamov A."/>
            <person name="Lipzen A."/>
            <person name="Mereny Z."/>
            <person name="Hegedus B."/>
            <person name="Baldrian P."/>
            <person name="Stursova M."/>
            <person name="Weitz H."/>
            <person name="Taylor A."/>
            <person name="Grigoriev I.V."/>
            <person name="Nagy L.G."/>
            <person name="Martin F."/>
            <person name="Kauserud H."/>
        </authorList>
    </citation>
    <scope>NUCLEOTIDE SEQUENCE</scope>
    <source>
        <strain evidence="3">CBHHK173m</strain>
    </source>
</reference>
<dbReference type="AlphaFoldDB" id="A0AAD6U1E2"/>
<keyword evidence="4" id="KW-1185">Reference proteome</keyword>
<protein>
    <submittedName>
        <fullName evidence="3">Uncharacterized protein</fullName>
    </submittedName>
</protein>
<evidence type="ECO:0000313" key="3">
    <source>
        <dbReference type="EMBL" id="KAJ7086184.1"/>
    </source>
</evidence>
<evidence type="ECO:0000313" key="4">
    <source>
        <dbReference type="Proteomes" id="UP001222325"/>
    </source>
</evidence>